<dbReference type="InterPro" id="IPR007569">
    <property type="entry name" value="DUF559"/>
</dbReference>
<gene>
    <name evidence="3" type="ORF">J2Y69_001870</name>
</gene>
<dbReference type="InterPro" id="IPR025159">
    <property type="entry name" value="AbiEi_N"/>
</dbReference>
<sequence>MLDPHSLLMIRGGVARGSELAAHGCTRKALSGAVHRGEILRVRPGVFAARSAPPDIVAAAAHGGALTCGGALRHHGVWTLDDDEGTHVWLGAGGRVHDHGRCDCVAHFRPGRMRLGAAPVELALVHAYDCHGGEYFFAAFESAWNARLLGAAARSRVRAAIPASARWLVDLARADAQSGIESLVRLRLHLLGIRMESQVWLSGVGRVDFVIEGRIVLEADGRENHESRSRRHHDLHRDAVASRLGYETLRFDYAMIIHDWPTVVEAVLAALARARA</sequence>
<name>A0ABU1SCE1_9MICO</name>
<feature type="domain" description="AbiEi antitoxin N-terminal" evidence="2">
    <location>
        <begin position="7"/>
        <end position="48"/>
    </location>
</feature>
<keyword evidence="3" id="KW-0540">Nuclease</keyword>
<dbReference type="Pfam" id="PF13338">
    <property type="entry name" value="AbiEi_4"/>
    <property type="match status" value="1"/>
</dbReference>
<keyword evidence="3" id="KW-0378">Hydrolase</keyword>
<keyword evidence="3" id="KW-0255">Endonuclease</keyword>
<dbReference type="GO" id="GO:0004519">
    <property type="term" value="F:endonuclease activity"/>
    <property type="evidence" value="ECO:0007669"/>
    <property type="project" value="UniProtKB-KW"/>
</dbReference>
<dbReference type="Proteomes" id="UP001259347">
    <property type="component" value="Unassembled WGS sequence"/>
</dbReference>
<feature type="domain" description="DUF559" evidence="1">
    <location>
        <begin position="189"/>
        <end position="271"/>
    </location>
</feature>
<organism evidence="3 4">
    <name type="scientific">Microbacterium resistens</name>
    <dbReference type="NCBI Taxonomy" id="156977"/>
    <lineage>
        <taxon>Bacteria</taxon>
        <taxon>Bacillati</taxon>
        <taxon>Actinomycetota</taxon>
        <taxon>Actinomycetes</taxon>
        <taxon>Micrococcales</taxon>
        <taxon>Microbacteriaceae</taxon>
        <taxon>Microbacterium</taxon>
    </lineage>
</organism>
<evidence type="ECO:0000313" key="3">
    <source>
        <dbReference type="EMBL" id="MDR6867269.1"/>
    </source>
</evidence>
<comment type="caution">
    <text evidence="3">The sequence shown here is derived from an EMBL/GenBank/DDBJ whole genome shotgun (WGS) entry which is preliminary data.</text>
</comment>
<proteinExistence type="predicted"/>
<dbReference type="RefSeq" id="WP_310019909.1">
    <property type="nucleotide sequence ID" value="NZ_JAVDUM010000007.1"/>
</dbReference>
<evidence type="ECO:0000259" key="2">
    <source>
        <dbReference type="Pfam" id="PF13338"/>
    </source>
</evidence>
<dbReference type="EMBL" id="JAVDUM010000007">
    <property type="protein sequence ID" value="MDR6867269.1"/>
    <property type="molecule type" value="Genomic_DNA"/>
</dbReference>
<protein>
    <submittedName>
        <fullName evidence="3">Very-short-patch-repair endonuclease</fullName>
    </submittedName>
</protein>
<evidence type="ECO:0000259" key="1">
    <source>
        <dbReference type="Pfam" id="PF04480"/>
    </source>
</evidence>
<keyword evidence="4" id="KW-1185">Reference proteome</keyword>
<dbReference type="Gene3D" id="3.40.960.10">
    <property type="entry name" value="VSR Endonuclease"/>
    <property type="match status" value="1"/>
</dbReference>
<dbReference type="Pfam" id="PF04480">
    <property type="entry name" value="DUF559"/>
    <property type="match status" value="1"/>
</dbReference>
<accession>A0ABU1SCE1</accession>
<evidence type="ECO:0000313" key="4">
    <source>
        <dbReference type="Proteomes" id="UP001259347"/>
    </source>
</evidence>
<reference evidence="3 4" key="1">
    <citation type="submission" date="2023-07" db="EMBL/GenBank/DDBJ databases">
        <title>Sorghum-associated microbial communities from plants grown in Nebraska, USA.</title>
        <authorList>
            <person name="Schachtman D."/>
        </authorList>
    </citation>
    <scope>NUCLEOTIDE SEQUENCE [LARGE SCALE GENOMIC DNA]</scope>
    <source>
        <strain evidence="3 4">2980</strain>
    </source>
</reference>